<keyword evidence="2 3" id="KW-0040">ANK repeat</keyword>
<feature type="compositionally biased region" description="Polar residues" evidence="4">
    <location>
        <begin position="479"/>
        <end position="497"/>
    </location>
</feature>
<accession>A0ABD0Y8B3</accession>
<keyword evidence="7" id="KW-1185">Reference proteome</keyword>
<protein>
    <recommendedName>
        <fullName evidence="5">PH domain-containing protein</fullName>
    </recommendedName>
</protein>
<dbReference type="PROSITE" id="PS50297">
    <property type="entry name" value="ANK_REP_REGION"/>
    <property type="match status" value="3"/>
</dbReference>
<gene>
    <name evidence="6" type="ORF">AAG570_002365</name>
</gene>
<dbReference type="SMART" id="SM00233">
    <property type="entry name" value="PH"/>
    <property type="match status" value="1"/>
</dbReference>
<dbReference type="SUPFAM" id="SSF48403">
    <property type="entry name" value="Ankyrin repeat"/>
    <property type="match status" value="1"/>
</dbReference>
<dbReference type="Gene3D" id="1.25.40.20">
    <property type="entry name" value="Ankyrin repeat-containing domain"/>
    <property type="match status" value="2"/>
</dbReference>
<dbReference type="InterPro" id="IPR002110">
    <property type="entry name" value="Ankyrin_rpt"/>
</dbReference>
<feature type="repeat" description="ANK" evidence="3">
    <location>
        <begin position="183"/>
        <end position="215"/>
    </location>
</feature>
<evidence type="ECO:0000313" key="6">
    <source>
        <dbReference type="EMBL" id="KAL1123279.1"/>
    </source>
</evidence>
<feature type="repeat" description="ANK" evidence="3">
    <location>
        <begin position="85"/>
        <end position="117"/>
    </location>
</feature>
<feature type="repeat" description="ANK" evidence="3">
    <location>
        <begin position="52"/>
        <end position="84"/>
    </location>
</feature>
<dbReference type="SUPFAM" id="SSF50729">
    <property type="entry name" value="PH domain-like"/>
    <property type="match status" value="1"/>
</dbReference>
<evidence type="ECO:0000256" key="3">
    <source>
        <dbReference type="PROSITE-ProRule" id="PRU00023"/>
    </source>
</evidence>
<evidence type="ECO:0000256" key="4">
    <source>
        <dbReference type="SAM" id="MobiDB-lite"/>
    </source>
</evidence>
<dbReference type="Proteomes" id="UP001558652">
    <property type="component" value="Unassembled WGS sequence"/>
</dbReference>
<organism evidence="6 7">
    <name type="scientific">Ranatra chinensis</name>
    <dbReference type="NCBI Taxonomy" id="642074"/>
    <lineage>
        <taxon>Eukaryota</taxon>
        <taxon>Metazoa</taxon>
        <taxon>Ecdysozoa</taxon>
        <taxon>Arthropoda</taxon>
        <taxon>Hexapoda</taxon>
        <taxon>Insecta</taxon>
        <taxon>Pterygota</taxon>
        <taxon>Neoptera</taxon>
        <taxon>Paraneoptera</taxon>
        <taxon>Hemiptera</taxon>
        <taxon>Heteroptera</taxon>
        <taxon>Panheteroptera</taxon>
        <taxon>Nepomorpha</taxon>
        <taxon>Nepidae</taxon>
        <taxon>Ranatrinae</taxon>
        <taxon>Ranatra</taxon>
    </lineage>
</organism>
<sequence length="520" mass="57524">MDTTPTQEELRDALLYSARNGDIEKVQELLTASREKKVSLDVNCKGQSKSNMGWTPLHLATYFGHKEVVELLLDNQADINAVNDAGDTPLHKASFINREDLVLLMLERNADVNIRNGEGKTAKEVGVEGGSGDVGRLLAAAERTDMRKREDALLSAARNADIETINNLLKSTLPPNINCVDVQGNTPLHCASYRGHKEVAVLLLQNGTDPGVKNISGQTALDLACDAQMKQVLCVKPVRQLQKTVARFEGQLLKRSRFLGWKPVWAVLERGVLTYFNSRADASSGVKRRDFKYLDGAKANALDLTASTFCLYFSDGTVHKLSAPISPADPTGELRRQKWLSALSEHIAFNSHYLNQGRHIDDSDDEDNDIKPLGSMQDSLQTAGAKYQLLEARLQEINASFECSSIDSSHTVISQVFKRFEELSDTATSMLSSLGHCLNLIKQQEEVRVLQLKQEQEKCRVLEEALNVLAKEHHELEQSVASQMSPASSVHGGSSMSLCPRSPRYYDTSDDEFYDAFEAG</sequence>
<proteinExistence type="predicted"/>
<dbReference type="PROSITE" id="PS50088">
    <property type="entry name" value="ANK_REPEAT"/>
    <property type="match status" value="3"/>
</dbReference>
<evidence type="ECO:0000256" key="2">
    <source>
        <dbReference type="ARBA" id="ARBA00023043"/>
    </source>
</evidence>
<evidence type="ECO:0000256" key="1">
    <source>
        <dbReference type="ARBA" id="ARBA00022737"/>
    </source>
</evidence>
<dbReference type="Gene3D" id="2.30.29.30">
    <property type="entry name" value="Pleckstrin-homology domain (PH domain)/Phosphotyrosine-binding domain (PTB)"/>
    <property type="match status" value="1"/>
</dbReference>
<dbReference type="SMART" id="SM00248">
    <property type="entry name" value="ANK"/>
    <property type="match status" value="6"/>
</dbReference>
<dbReference type="EMBL" id="JBFDAA010000012">
    <property type="protein sequence ID" value="KAL1123279.1"/>
    <property type="molecule type" value="Genomic_DNA"/>
</dbReference>
<comment type="caution">
    <text evidence="6">The sequence shown here is derived from an EMBL/GenBank/DDBJ whole genome shotgun (WGS) entry which is preliminary data.</text>
</comment>
<dbReference type="PRINTS" id="PR01415">
    <property type="entry name" value="ANKYRIN"/>
</dbReference>
<dbReference type="InterPro" id="IPR011993">
    <property type="entry name" value="PH-like_dom_sf"/>
</dbReference>
<evidence type="ECO:0000313" key="7">
    <source>
        <dbReference type="Proteomes" id="UP001558652"/>
    </source>
</evidence>
<evidence type="ECO:0000259" key="5">
    <source>
        <dbReference type="PROSITE" id="PS50003"/>
    </source>
</evidence>
<keyword evidence="1" id="KW-0677">Repeat</keyword>
<dbReference type="AlphaFoldDB" id="A0ABD0Y8B3"/>
<name>A0ABD0Y8B3_9HEMI</name>
<dbReference type="PROSITE" id="PS50003">
    <property type="entry name" value="PH_DOMAIN"/>
    <property type="match status" value="1"/>
</dbReference>
<feature type="domain" description="PH" evidence="5">
    <location>
        <begin position="245"/>
        <end position="348"/>
    </location>
</feature>
<dbReference type="PANTHER" id="PTHR24171">
    <property type="entry name" value="ANKYRIN REPEAT DOMAIN-CONTAINING PROTEIN 39-RELATED"/>
    <property type="match status" value="1"/>
</dbReference>
<dbReference type="PANTHER" id="PTHR24171:SF9">
    <property type="entry name" value="ANKYRIN REPEAT DOMAIN-CONTAINING PROTEIN 39"/>
    <property type="match status" value="1"/>
</dbReference>
<dbReference type="InterPro" id="IPR036770">
    <property type="entry name" value="Ankyrin_rpt-contain_sf"/>
</dbReference>
<feature type="region of interest" description="Disordered" evidence="4">
    <location>
        <begin position="477"/>
        <end position="497"/>
    </location>
</feature>
<dbReference type="InterPro" id="IPR001849">
    <property type="entry name" value="PH_domain"/>
</dbReference>
<reference evidence="6 7" key="1">
    <citation type="submission" date="2024-07" db="EMBL/GenBank/DDBJ databases">
        <title>Chromosome-level genome assembly of the water stick insect Ranatra chinensis (Heteroptera: Nepidae).</title>
        <authorList>
            <person name="Liu X."/>
        </authorList>
    </citation>
    <scope>NUCLEOTIDE SEQUENCE [LARGE SCALE GENOMIC DNA]</scope>
    <source>
        <strain evidence="6">Cailab_2021Rc</strain>
        <tissue evidence="6">Muscle</tissue>
    </source>
</reference>
<dbReference type="Pfam" id="PF12796">
    <property type="entry name" value="Ank_2"/>
    <property type="match status" value="2"/>
</dbReference>